<dbReference type="EMBL" id="PIPJ01000001">
    <property type="protein sequence ID" value="RUO23213.1"/>
    <property type="molecule type" value="Genomic_DNA"/>
</dbReference>
<dbReference type="GO" id="GO:0008081">
    <property type="term" value="F:phosphoric diester hydrolase activity"/>
    <property type="evidence" value="ECO:0007669"/>
    <property type="project" value="UniProtKB-ARBA"/>
</dbReference>
<gene>
    <name evidence="3" type="ORF">CWE08_00735</name>
</gene>
<dbReference type="SUPFAM" id="SSF109604">
    <property type="entry name" value="HD-domain/PDEase-like"/>
    <property type="match status" value="1"/>
</dbReference>
<accession>A0A432W225</accession>
<evidence type="ECO:0000259" key="2">
    <source>
        <dbReference type="PROSITE" id="PS51832"/>
    </source>
</evidence>
<evidence type="ECO:0000313" key="4">
    <source>
        <dbReference type="Proteomes" id="UP000288395"/>
    </source>
</evidence>
<name>A0A432W225_9GAMM</name>
<sequence length="585" mass="65327">MKEEEYSPVSSKMEVSALLETMTQPGAAQIRLNIADSKAFPVVLLDLIDEESVEYDLTAIRELAPKLRRGVEFLLLGQSHAGMIRSTPMKMTEFSDKDGRLVSKSKWPEGLDLRQRRAAFRAHLRIGMDVGVRLRAEEVVKQRKKGESEEAPPVDVNAEEPSETRKMELIGDLKDLSATGALVDFFAQDGASRVINHMRSELELCFPDGTIFPIVADVRHIKTDPDRQVLTVGFEFSSVSKADEKQLWAFVREIEREASRNAGEGSSKTPSPLFEVKDESISLGRRQGHKYPTPIARRLARVAGYLDSQMVALRQGQKINSSQLSANSDRLLDIIKDDREGALFALRCIHRESAWVIHGLSVAIRAVDLAQSGARLPRELEKAIVACGMLHDLGKGMLPGSLWRASTLSRDSYLRMQSHVALLVNQMDQCKWLAPAVVQGFVERINERLDGSGYPLGLKGDDLGQLSRMVAVVDAVDAMCRPRADRPGQTTETAYRYLLANTTQFDYAWIERYIRHFGMIAVGSLVRYKLNDQLAWVTGLDENRHIRQVVLTSHDGPPDNELGNPVEGKALLELGEIKEVLETDF</sequence>
<dbReference type="RefSeq" id="WP_126764753.1">
    <property type="nucleotide sequence ID" value="NZ_PIPJ01000001.1"/>
</dbReference>
<dbReference type="PANTHER" id="PTHR43155:SF2">
    <property type="entry name" value="CYCLIC DI-GMP PHOSPHODIESTERASE PA4108"/>
    <property type="match status" value="1"/>
</dbReference>
<dbReference type="PROSITE" id="PS51832">
    <property type="entry name" value="HD_GYP"/>
    <property type="match status" value="1"/>
</dbReference>
<dbReference type="OrthoDB" id="9816273at2"/>
<dbReference type="Gene3D" id="1.10.3210.10">
    <property type="entry name" value="Hypothetical protein af1432"/>
    <property type="match status" value="1"/>
</dbReference>
<dbReference type="AlphaFoldDB" id="A0A432W225"/>
<organism evidence="3 4">
    <name type="scientific">Aliidiomarina iranensis</name>
    <dbReference type="NCBI Taxonomy" id="1434071"/>
    <lineage>
        <taxon>Bacteria</taxon>
        <taxon>Pseudomonadati</taxon>
        <taxon>Pseudomonadota</taxon>
        <taxon>Gammaproteobacteria</taxon>
        <taxon>Alteromonadales</taxon>
        <taxon>Idiomarinaceae</taxon>
        <taxon>Aliidiomarina</taxon>
    </lineage>
</organism>
<proteinExistence type="predicted"/>
<dbReference type="GO" id="GO:0035438">
    <property type="term" value="F:cyclic-di-GMP binding"/>
    <property type="evidence" value="ECO:0007669"/>
    <property type="project" value="InterPro"/>
</dbReference>
<dbReference type="InterPro" id="IPR003607">
    <property type="entry name" value="HD/PDEase_dom"/>
</dbReference>
<evidence type="ECO:0000313" key="3">
    <source>
        <dbReference type="EMBL" id="RUO23213.1"/>
    </source>
</evidence>
<dbReference type="Pfam" id="PF13487">
    <property type="entry name" value="HD_5"/>
    <property type="match status" value="1"/>
</dbReference>
<dbReference type="Pfam" id="PF07238">
    <property type="entry name" value="PilZ"/>
    <property type="match status" value="1"/>
</dbReference>
<comment type="caution">
    <text evidence="3">The sequence shown here is derived from an EMBL/GenBank/DDBJ whole genome shotgun (WGS) entry which is preliminary data.</text>
</comment>
<feature type="domain" description="HD-GYP" evidence="2">
    <location>
        <begin position="335"/>
        <end position="529"/>
    </location>
</feature>
<feature type="region of interest" description="Disordered" evidence="1">
    <location>
        <begin position="142"/>
        <end position="161"/>
    </location>
</feature>
<dbReference type="SMART" id="SM00471">
    <property type="entry name" value="HDc"/>
    <property type="match status" value="1"/>
</dbReference>
<dbReference type="InterPro" id="IPR009875">
    <property type="entry name" value="PilZ_domain"/>
</dbReference>
<dbReference type="Gene3D" id="2.40.10.220">
    <property type="entry name" value="predicted glycosyltransferase like domains"/>
    <property type="match status" value="1"/>
</dbReference>
<evidence type="ECO:0000256" key="1">
    <source>
        <dbReference type="SAM" id="MobiDB-lite"/>
    </source>
</evidence>
<reference evidence="4" key="1">
    <citation type="journal article" date="2018" name="Front. Microbiol.">
        <title>Genome-Based Analysis Reveals the Taxonomy and Diversity of the Family Idiomarinaceae.</title>
        <authorList>
            <person name="Liu Y."/>
            <person name="Lai Q."/>
            <person name="Shao Z."/>
        </authorList>
    </citation>
    <scope>NUCLEOTIDE SEQUENCE [LARGE SCALE GENOMIC DNA]</scope>
    <source>
        <strain evidence="4">GBPy7</strain>
    </source>
</reference>
<dbReference type="CDD" id="cd00077">
    <property type="entry name" value="HDc"/>
    <property type="match status" value="1"/>
</dbReference>
<dbReference type="InterPro" id="IPR037522">
    <property type="entry name" value="HD_GYP_dom"/>
</dbReference>
<protein>
    <recommendedName>
        <fullName evidence="2">HD-GYP domain-containing protein</fullName>
    </recommendedName>
</protein>
<dbReference type="PANTHER" id="PTHR43155">
    <property type="entry name" value="CYCLIC DI-GMP PHOSPHODIESTERASE PA4108-RELATED"/>
    <property type="match status" value="1"/>
</dbReference>
<keyword evidence="4" id="KW-1185">Reference proteome</keyword>
<dbReference type="Proteomes" id="UP000288395">
    <property type="component" value="Unassembled WGS sequence"/>
</dbReference>
<feature type="compositionally biased region" description="Acidic residues" evidence="1">
    <location>
        <begin position="149"/>
        <end position="161"/>
    </location>
</feature>